<protein>
    <submittedName>
        <fullName evidence="1">Uncharacterized protein</fullName>
    </submittedName>
</protein>
<accession>A0ABD6VII8</accession>
<proteinExistence type="predicted"/>
<evidence type="ECO:0000313" key="1">
    <source>
        <dbReference type="EMBL" id="POD73086.1"/>
    </source>
</evidence>
<dbReference type="Proteomes" id="UP000236998">
    <property type="component" value="Unassembled WGS sequence"/>
</dbReference>
<dbReference type="EMBL" id="MLET01000001">
    <property type="protein sequence ID" value="POD73086.1"/>
    <property type="molecule type" value="Genomic_DNA"/>
</dbReference>
<gene>
    <name evidence="1" type="ORF">BKM07_02980</name>
</gene>
<name>A0ABD6VII8_9PSED</name>
<sequence>MSRQWQAALHRPLLQFFLPRLIEDGSGGFLIARLMAVCAGHATTSRGLDRQLQVGATEDFHPLYAAGRHIGFFRAMGQ</sequence>
<dbReference type="AlphaFoldDB" id="A0ABD6VII8"/>
<organism evidence="1 2">
    <name type="scientific">Pseudomonas syringae group genomosp. 3</name>
    <dbReference type="NCBI Taxonomy" id="251701"/>
    <lineage>
        <taxon>Bacteria</taxon>
        <taxon>Pseudomonadati</taxon>
        <taxon>Pseudomonadota</taxon>
        <taxon>Gammaproteobacteria</taxon>
        <taxon>Pseudomonadales</taxon>
        <taxon>Pseudomonadaceae</taxon>
        <taxon>Pseudomonas</taxon>
    </lineage>
</organism>
<comment type="caution">
    <text evidence="1">The sequence shown here is derived from an EMBL/GenBank/DDBJ whole genome shotgun (WGS) entry which is preliminary data.</text>
</comment>
<evidence type="ECO:0000313" key="2">
    <source>
        <dbReference type="Proteomes" id="UP000236998"/>
    </source>
</evidence>
<reference evidence="1 2" key="1">
    <citation type="submission" date="2016-10" db="EMBL/GenBank/DDBJ databases">
        <title>Comparative genomics of Pseudomonas syringae.</title>
        <authorList>
            <person name="Hulin M.T."/>
        </authorList>
    </citation>
    <scope>NUCLEOTIDE SEQUENCE [LARGE SCALE GENOMIC DNA]</scope>
    <source>
        <strain evidence="1 2">9643</strain>
    </source>
</reference>